<dbReference type="AlphaFoldDB" id="A0A316YEB7"/>
<dbReference type="GeneID" id="37045607"/>
<name>A0A316YEB7_9BASI</name>
<keyword evidence="1" id="KW-0812">Transmembrane</keyword>
<accession>A0A316YEB7</accession>
<dbReference type="STRING" id="215250.A0A316YEB7"/>
<feature type="signal peptide" evidence="2">
    <location>
        <begin position="1"/>
        <end position="26"/>
    </location>
</feature>
<dbReference type="EMBL" id="KZ819639">
    <property type="protein sequence ID" value="PWN87920.1"/>
    <property type="molecule type" value="Genomic_DNA"/>
</dbReference>
<feature type="transmembrane region" description="Helical" evidence="1">
    <location>
        <begin position="575"/>
        <end position="595"/>
    </location>
</feature>
<dbReference type="Proteomes" id="UP000245768">
    <property type="component" value="Unassembled WGS sequence"/>
</dbReference>
<gene>
    <name evidence="3" type="ORF">FA10DRAFT_281442</name>
</gene>
<sequence length="609" mass="66999">MMATARSLLVLVFVFALCSLAQTAAASASEEGFRESLRIAPLADGRVHMLFSFELTSAGAEIDEQQPNTASSQQPPLYSTVPRPLVHLAQASDADEVHLAINAGRWDYARWGWPTTEPAVGTGAEVWASLRANATRTTATADNGDGGSARVEPALMARWRTLTANLAGLFCASLDALDERLTVTPWTRSFPSSSSSSPSNHSSKTLHATLSSEAVCTENLSPLLKLLPCKQRAGLASLLEPHHFFAADFHGMALHVVRRGEDGRWAVEINVQAVFSPVMLPGLRGKRDWSLSGLLGRRMEQACPLADESAITVVAPAEVAKRKKEEDEEEGDYNFLISPILVLPQLAQEERDAYEDEAARFKRFERAFIRRVVDEGHAVYDTRTAVGFDVRMYWPTEGEFVFPHSYPNSPAFSADRSFLGAGQERGRIEVTLRNTDAVRARSVVYYDVLPWFIRPLLHSLQASVEVADDDDEEGDIVRFADDLTAPIVEALRYSASTPRGAPLHLEATVRVPPQSTVRLRYDYDKAFLRYAEHPPDAHRGFDIAPAVFLPAGSSKMPRLYTNPSLVEVAVPDFSMPYNVIIFTSTLIALCAGSVLNNLVRKYADVVVEP</sequence>
<organism evidence="3 4">
    <name type="scientific">Acaromyces ingoldii</name>
    <dbReference type="NCBI Taxonomy" id="215250"/>
    <lineage>
        <taxon>Eukaryota</taxon>
        <taxon>Fungi</taxon>
        <taxon>Dikarya</taxon>
        <taxon>Basidiomycota</taxon>
        <taxon>Ustilaginomycotina</taxon>
        <taxon>Exobasidiomycetes</taxon>
        <taxon>Exobasidiales</taxon>
        <taxon>Cryptobasidiaceae</taxon>
        <taxon>Acaromyces</taxon>
    </lineage>
</organism>
<feature type="chain" id="PRO_5016352592" evidence="2">
    <location>
        <begin position="27"/>
        <end position="609"/>
    </location>
</feature>
<proteinExistence type="predicted"/>
<dbReference type="OrthoDB" id="331263at2759"/>
<dbReference type="RefSeq" id="XP_025375118.1">
    <property type="nucleotide sequence ID" value="XM_025523691.1"/>
</dbReference>
<evidence type="ECO:0000256" key="2">
    <source>
        <dbReference type="SAM" id="SignalP"/>
    </source>
</evidence>
<keyword evidence="2" id="KW-0732">Signal</keyword>
<evidence type="ECO:0000256" key="1">
    <source>
        <dbReference type="SAM" id="Phobius"/>
    </source>
</evidence>
<keyword evidence="1" id="KW-0472">Membrane</keyword>
<dbReference type="InterPro" id="IPR007245">
    <property type="entry name" value="PIG-T"/>
</dbReference>
<dbReference type="Pfam" id="PF04113">
    <property type="entry name" value="Gpi16"/>
    <property type="match status" value="2"/>
</dbReference>
<dbReference type="PANTHER" id="PTHR12959">
    <property type="entry name" value="GPI TRANSAMIDASE COMPONENT PIG-T-RELATED"/>
    <property type="match status" value="1"/>
</dbReference>
<keyword evidence="1" id="KW-1133">Transmembrane helix</keyword>
<evidence type="ECO:0000313" key="4">
    <source>
        <dbReference type="Proteomes" id="UP000245768"/>
    </source>
</evidence>
<keyword evidence="4" id="KW-1185">Reference proteome</keyword>
<dbReference type="GO" id="GO:0042765">
    <property type="term" value="C:GPI-anchor transamidase complex"/>
    <property type="evidence" value="ECO:0007669"/>
    <property type="project" value="InterPro"/>
</dbReference>
<evidence type="ECO:0000313" key="3">
    <source>
        <dbReference type="EMBL" id="PWN87920.1"/>
    </source>
</evidence>
<reference evidence="3" key="1">
    <citation type="journal article" date="2018" name="Mol. Biol. Evol.">
        <title>Broad Genomic Sampling Reveals a Smut Pathogenic Ancestry of the Fungal Clade Ustilaginomycotina.</title>
        <authorList>
            <person name="Kijpornyongpan T."/>
            <person name="Mondo S.J."/>
            <person name="Barry K."/>
            <person name="Sandor L."/>
            <person name="Lee J."/>
            <person name="Lipzen A."/>
            <person name="Pangilinan J."/>
            <person name="LaButti K."/>
            <person name="Hainaut M."/>
            <person name="Henrissat B."/>
            <person name="Grigoriev I.V."/>
            <person name="Spatafora J.W."/>
            <person name="Aime M.C."/>
        </authorList>
    </citation>
    <scope>NUCLEOTIDE SEQUENCE [LARGE SCALE GENOMIC DNA]</scope>
    <source>
        <strain evidence="3">MCA 4198</strain>
    </source>
</reference>
<protein>
    <submittedName>
        <fullName evidence="3">Gpi16 subunit, GPI transamidase component</fullName>
    </submittedName>
</protein>
<dbReference type="InParanoid" id="A0A316YEB7"/>
<dbReference type="PANTHER" id="PTHR12959:SF11">
    <property type="entry name" value="GPI TRANSAMIDASE COMPONENT PIG-T"/>
    <property type="match status" value="1"/>
</dbReference>
<dbReference type="GO" id="GO:0016255">
    <property type="term" value="P:attachment of GPI anchor to protein"/>
    <property type="evidence" value="ECO:0007669"/>
    <property type="project" value="InterPro"/>
</dbReference>
<dbReference type="FunCoup" id="A0A316YEB7">
    <property type="interactions" value="234"/>
</dbReference>